<reference evidence="6 7" key="1">
    <citation type="submission" date="2020-07" db="EMBL/GenBank/DDBJ databases">
        <title>Genomic Encyclopedia of Type Strains, Phase IV (KMG-V): Genome sequencing to study the core and pangenomes of soil and plant-associated prokaryotes.</title>
        <authorList>
            <person name="Whitman W."/>
        </authorList>
    </citation>
    <scope>NUCLEOTIDE SEQUENCE [LARGE SCALE GENOMIC DNA]</scope>
    <source>
        <strain evidence="6 7">M8UP22</strain>
    </source>
</reference>
<feature type="signal peptide" evidence="4">
    <location>
        <begin position="1"/>
        <end position="24"/>
    </location>
</feature>
<feature type="domain" description="TonB-dependent transporter Oar-like beta-barrel" evidence="5">
    <location>
        <begin position="279"/>
        <end position="1225"/>
    </location>
</feature>
<comment type="caution">
    <text evidence="6">The sequence shown here is derived from an EMBL/GenBank/DDBJ whole genome shotgun (WGS) entry which is preliminary data.</text>
</comment>
<evidence type="ECO:0000256" key="2">
    <source>
        <dbReference type="ARBA" id="ARBA00023136"/>
    </source>
</evidence>
<dbReference type="AlphaFoldDB" id="A0A852VK46"/>
<evidence type="ECO:0000313" key="7">
    <source>
        <dbReference type="Proteomes" id="UP000564385"/>
    </source>
</evidence>
<dbReference type="InterPro" id="IPR013784">
    <property type="entry name" value="Carb-bd-like_fold"/>
</dbReference>
<dbReference type="GO" id="GO:0030246">
    <property type="term" value="F:carbohydrate binding"/>
    <property type="evidence" value="ECO:0007669"/>
    <property type="project" value="InterPro"/>
</dbReference>
<gene>
    <name evidence="6" type="ORF">HDF08_003633</name>
</gene>
<keyword evidence="4" id="KW-0732">Signal</keyword>
<dbReference type="Gene3D" id="2.60.40.1120">
    <property type="entry name" value="Carboxypeptidase-like, regulatory domain"/>
    <property type="match status" value="1"/>
</dbReference>
<dbReference type="EMBL" id="JACCCU010000002">
    <property type="protein sequence ID" value="NYF91531.1"/>
    <property type="molecule type" value="Genomic_DNA"/>
</dbReference>
<evidence type="ECO:0000256" key="3">
    <source>
        <dbReference type="ARBA" id="ARBA00023237"/>
    </source>
</evidence>
<accession>A0A852VK46</accession>
<evidence type="ECO:0000259" key="5">
    <source>
        <dbReference type="Pfam" id="PF25183"/>
    </source>
</evidence>
<evidence type="ECO:0000256" key="4">
    <source>
        <dbReference type="SAM" id="SignalP"/>
    </source>
</evidence>
<keyword evidence="2" id="KW-0472">Membrane</keyword>
<keyword evidence="3" id="KW-0998">Cell outer membrane</keyword>
<name>A0A852VK46_9BACT</name>
<protein>
    <recommendedName>
        <fullName evidence="5">TonB-dependent transporter Oar-like beta-barrel domain-containing protein</fullName>
    </recommendedName>
</protein>
<comment type="subcellular location">
    <subcellularLocation>
        <location evidence="1">Cell outer membrane</location>
    </subcellularLocation>
</comment>
<dbReference type="GO" id="GO:0009279">
    <property type="term" value="C:cell outer membrane"/>
    <property type="evidence" value="ECO:0007669"/>
    <property type="project" value="UniProtKB-SubCell"/>
</dbReference>
<dbReference type="Proteomes" id="UP000564385">
    <property type="component" value="Unassembled WGS sequence"/>
</dbReference>
<feature type="chain" id="PRO_5032949260" description="TonB-dependent transporter Oar-like beta-barrel domain-containing protein" evidence="4">
    <location>
        <begin position="25"/>
        <end position="1232"/>
    </location>
</feature>
<dbReference type="SUPFAM" id="SSF56935">
    <property type="entry name" value="Porins"/>
    <property type="match status" value="1"/>
</dbReference>
<dbReference type="Gene3D" id="2.40.170.20">
    <property type="entry name" value="TonB-dependent receptor, beta-barrel domain"/>
    <property type="match status" value="1"/>
</dbReference>
<proteinExistence type="predicted"/>
<dbReference type="Pfam" id="PF25183">
    <property type="entry name" value="OMP_b-brl_4"/>
    <property type="match status" value="1"/>
</dbReference>
<dbReference type="InterPro" id="IPR036942">
    <property type="entry name" value="Beta-barrel_TonB_sf"/>
</dbReference>
<evidence type="ECO:0000256" key="1">
    <source>
        <dbReference type="ARBA" id="ARBA00004442"/>
    </source>
</evidence>
<dbReference type="InterPro" id="IPR057601">
    <property type="entry name" value="Oar-like_b-barrel"/>
</dbReference>
<organism evidence="6 7">
    <name type="scientific">Tunturiibacter lichenicola</name>
    <dbReference type="NCBI Taxonomy" id="2051959"/>
    <lineage>
        <taxon>Bacteria</taxon>
        <taxon>Pseudomonadati</taxon>
        <taxon>Acidobacteriota</taxon>
        <taxon>Terriglobia</taxon>
        <taxon>Terriglobales</taxon>
        <taxon>Acidobacteriaceae</taxon>
        <taxon>Tunturiibacter</taxon>
    </lineage>
</organism>
<dbReference type="SUPFAM" id="SSF49452">
    <property type="entry name" value="Starch-binding domain-like"/>
    <property type="match status" value="1"/>
</dbReference>
<sequence>MTPRRAILIALIILSAIILQSANAQQTLGSVSGVISDATGAIISGASVVLVNDQTAASRTTSTNGSGAYQVQGLPIGLYTVTITANGFDTEKLSGFQIQADRTAALVVRLKAGQVSSTIDVAATPQLDTVDTTNGYILDAAQIEKIPLGTGSFTQLATLSPGVHADLLADTGTNTGLGNQNIYANGQRLSSNTFTFNGVMTNNLFNGASSSQVTESRAVLNTGESFQSNGTIRTNTSIFDAIGEALPSPPQQTIAEERVNTSMFDAAQGATAGAHIDVTTKTGTNALHGSAYGNWETSALNANPFFNKQTGNPTPDLHRYVAGAELGGPIRHDKLFFYASYQYTRARDQLNSLSSYFAPLGITDDRSVAGLQPVLAAANLPPGTPIDPVALAFLQAKLPGGRLLIESPADPAGKVSFIGPASKFQADQANLNISYVLSHKDTLTGRYYFQQDPSESPFSSTNLLGFPQKYTAGSQVFSLENTVVLSPRLTWEQKGGFVRMKVDSFTGQPFGPSAVGINLFGSPLLPGVAIRNANGFNSLNIGPTSNFANTGFSQNTFEGTSTLNYVVGNHSFAFGGNYDFTQLNIINRANQVATLSYNSIGNFLTGGPLRNSAGTSVYFQGASNRYYRSPQVGGYAQDQWRATPHLTITAGIRYDYDGGLYEKYGNLVNFSPRQYSYDLASDTIINSGLVVAGNNKLYASRGASKSTLTNRQWGIGPRIGLANSITDKLVLRAGFGLYYDRGEYFTEFSPSAGNGFNGPFGVTLQPPFVQGVIPAKGATSENPFGTVRPPIDTNPANFIKNLSNQAALIDGANPYLFGAYAANNSLPYTENWSLDLQYQLTHSIVTTLGYTGNHGVHQTVPVPFNQPQVATPDHPVNGQSYSYGYNAQYPNGATLLTEPYSTSTGGNTDLRVPYIGYSPNSVAWTTVGWSHYDALLASIRQTNWHGFDFLLSYTWSHSLDAASGFGLFYNGNNPQNLASGYASSDYDRTHVTIFSFNYQVPDLKTGNRFADKAGSGWGLSGVTTFQSGQPYNVYDFSGTVGSIFFASNDFLTNPVLPLAPGFNPKSAHTKHSGAFVNPNAPNGTSSNFNDVAFTPSAFAYPSLQPGESGVPPCGGTTSGGYLCDTFESTFATGQRNIFRSAFQKRADIALFKETKLHEQYRLRIAMEVFNVTNTPSFDTPGNNFSGSDFNNPPGITPLPNSDPTVFSSQGVGAITNPIGSPRQVQFYGIFSF</sequence>
<dbReference type="Pfam" id="PF13620">
    <property type="entry name" value="CarboxypepD_reg"/>
    <property type="match status" value="1"/>
</dbReference>
<evidence type="ECO:0000313" key="6">
    <source>
        <dbReference type="EMBL" id="NYF91531.1"/>
    </source>
</evidence>